<feature type="compositionally biased region" description="Basic and acidic residues" evidence="4">
    <location>
        <begin position="274"/>
        <end position="289"/>
    </location>
</feature>
<dbReference type="SUPFAM" id="SSF89942">
    <property type="entry name" value="eEF1-gamma domain"/>
    <property type="match status" value="1"/>
</dbReference>
<organism evidence="8 9">
    <name type="scientific">Blepharisma stoltei</name>
    <dbReference type="NCBI Taxonomy" id="1481888"/>
    <lineage>
        <taxon>Eukaryota</taxon>
        <taxon>Sar</taxon>
        <taxon>Alveolata</taxon>
        <taxon>Ciliophora</taxon>
        <taxon>Postciliodesmatophora</taxon>
        <taxon>Heterotrichea</taxon>
        <taxon>Heterotrichida</taxon>
        <taxon>Blepharismidae</taxon>
        <taxon>Blepharisma</taxon>
    </lineage>
</organism>
<proteinExistence type="predicted"/>
<dbReference type="SFLD" id="SFLDS00019">
    <property type="entry name" value="Glutathione_Transferase_(cytos"/>
    <property type="match status" value="1"/>
</dbReference>
<dbReference type="PROSITE" id="PS50405">
    <property type="entry name" value="GST_CTER"/>
    <property type="match status" value="1"/>
</dbReference>
<dbReference type="GO" id="GO:0005634">
    <property type="term" value="C:nucleus"/>
    <property type="evidence" value="ECO:0007669"/>
    <property type="project" value="TreeGrafter"/>
</dbReference>
<dbReference type="Pfam" id="PF00043">
    <property type="entry name" value="GST_C"/>
    <property type="match status" value="1"/>
</dbReference>
<dbReference type="FunFam" id="1.20.1050.10:FF:000006">
    <property type="entry name" value="Elongation factor 1 gamma"/>
    <property type="match status" value="1"/>
</dbReference>
<keyword evidence="2 3" id="KW-0648">Protein biosynthesis</keyword>
<feature type="region of interest" description="Disordered" evidence="4">
    <location>
        <begin position="274"/>
        <end position="308"/>
    </location>
</feature>
<dbReference type="InterPro" id="IPR036282">
    <property type="entry name" value="Glutathione-S-Trfase_C_sf"/>
</dbReference>
<evidence type="ECO:0000256" key="4">
    <source>
        <dbReference type="SAM" id="MobiDB-lite"/>
    </source>
</evidence>
<dbReference type="PROSITE" id="PS50404">
    <property type="entry name" value="GST_NTER"/>
    <property type="match status" value="1"/>
</dbReference>
<dbReference type="InterPro" id="IPR036433">
    <property type="entry name" value="EF1B_G_C_sf"/>
</dbReference>
<feature type="domain" description="EF-1-gamma C-terminal" evidence="5">
    <location>
        <begin position="307"/>
        <end position="468"/>
    </location>
</feature>
<dbReference type="GO" id="GO:0003746">
    <property type="term" value="F:translation elongation factor activity"/>
    <property type="evidence" value="ECO:0007669"/>
    <property type="project" value="UniProtKB-UniRule"/>
</dbReference>
<evidence type="ECO:0000259" key="6">
    <source>
        <dbReference type="PROSITE" id="PS50404"/>
    </source>
</evidence>
<dbReference type="Pfam" id="PF02798">
    <property type="entry name" value="GST_N"/>
    <property type="match status" value="1"/>
</dbReference>
<dbReference type="GO" id="GO:0005737">
    <property type="term" value="C:cytoplasm"/>
    <property type="evidence" value="ECO:0007669"/>
    <property type="project" value="TreeGrafter"/>
</dbReference>
<dbReference type="InterPro" id="IPR040079">
    <property type="entry name" value="Glutathione_S-Trfase"/>
</dbReference>
<dbReference type="PANTHER" id="PTHR43986">
    <property type="entry name" value="ELONGATION FACTOR 1-GAMMA"/>
    <property type="match status" value="1"/>
</dbReference>
<comment type="caution">
    <text evidence="8">The sequence shown here is derived from an EMBL/GenBank/DDBJ whole genome shotgun (WGS) entry which is preliminary data.</text>
</comment>
<dbReference type="InterPro" id="IPR050802">
    <property type="entry name" value="EF-GSTs"/>
</dbReference>
<dbReference type="InterPro" id="IPR010987">
    <property type="entry name" value="Glutathione-S-Trfase_C-like"/>
</dbReference>
<dbReference type="Pfam" id="PF00647">
    <property type="entry name" value="EF1G"/>
    <property type="match status" value="1"/>
</dbReference>
<evidence type="ECO:0000259" key="5">
    <source>
        <dbReference type="PROSITE" id="PS50040"/>
    </source>
</evidence>
<evidence type="ECO:0008006" key="10">
    <source>
        <dbReference type="Google" id="ProtNLM"/>
    </source>
</evidence>
<dbReference type="SMART" id="SM01183">
    <property type="entry name" value="EF1G"/>
    <property type="match status" value="1"/>
</dbReference>
<evidence type="ECO:0000256" key="3">
    <source>
        <dbReference type="PROSITE-ProRule" id="PRU00519"/>
    </source>
</evidence>
<evidence type="ECO:0000256" key="2">
    <source>
        <dbReference type="ARBA" id="ARBA00022917"/>
    </source>
</evidence>
<dbReference type="Gene3D" id="3.40.30.10">
    <property type="entry name" value="Glutaredoxin"/>
    <property type="match status" value="1"/>
</dbReference>
<reference evidence="8" key="1">
    <citation type="submission" date="2021-09" db="EMBL/GenBank/DDBJ databases">
        <authorList>
            <consortium name="AG Swart"/>
            <person name="Singh M."/>
            <person name="Singh A."/>
            <person name="Seah K."/>
            <person name="Emmerich C."/>
        </authorList>
    </citation>
    <scope>NUCLEOTIDE SEQUENCE</scope>
    <source>
        <strain evidence="8">ATCC30299</strain>
    </source>
</reference>
<keyword evidence="9" id="KW-1185">Reference proteome</keyword>
<dbReference type="EMBL" id="CAJZBQ010000021">
    <property type="protein sequence ID" value="CAG9318594.1"/>
    <property type="molecule type" value="Genomic_DNA"/>
</dbReference>
<evidence type="ECO:0000313" key="9">
    <source>
        <dbReference type="Proteomes" id="UP001162131"/>
    </source>
</evidence>
<dbReference type="AlphaFoldDB" id="A0AAU9IZL5"/>
<evidence type="ECO:0000259" key="7">
    <source>
        <dbReference type="PROSITE" id="PS50405"/>
    </source>
</evidence>
<dbReference type="Gene3D" id="3.30.70.1010">
    <property type="entry name" value="Translation elongation factor EF1B, gamma chain, conserved domain"/>
    <property type="match status" value="1"/>
</dbReference>
<evidence type="ECO:0000313" key="8">
    <source>
        <dbReference type="EMBL" id="CAG9318594.1"/>
    </source>
</evidence>
<sequence length="468" mass="54326">MDNIHFNIQKIIYIFPTQTHTKNIKILFPYISQFFTNFLIRFYHFPYFPDLITLWIKMKLHTQVGDWEGNKIAVVAAFAGVELEIPPFDPALLKSKDFAAKSVFKTLPVLETPEGSIARSSSAIRYLAAVGGSALYPANPIHKAEVDQWLEYSHDELEKPLHTWLNFVFGKVPTCDATLKQAQTDVKKFLFIINERLKKENFLVSQALTLADVAVASSLVWAFRALFDEPYRKPLQGVAKWFLSVSSLPEFQKVWGPAKLAKVALKAPEAVSKPVEEVKEKPKPKEEAKKPKKKAEDEEEEEKEEKKVHPFELLPPTSFVLDEWKKIYANCADKRSIIHHFWEKVDKEGWSVWYFKYQKLEGECQVLYLTENLLDGFLHRMEGLRRWSFGTLGIYGADGNLDIKGCLCWRGQDVPPELLEHPQWEYYDRKKFDLNSDDDQKLINDYWCNVEENTTVEGVQPRAIRFWK</sequence>
<dbReference type="PROSITE" id="PS50040">
    <property type="entry name" value="EF1G_C"/>
    <property type="match status" value="1"/>
</dbReference>
<dbReference type="InterPro" id="IPR004045">
    <property type="entry name" value="Glutathione_S-Trfase_N"/>
</dbReference>
<feature type="domain" description="GST N-terminal" evidence="6">
    <location>
        <begin position="56"/>
        <end position="135"/>
    </location>
</feature>
<dbReference type="InterPro" id="IPR004046">
    <property type="entry name" value="GST_C"/>
</dbReference>
<dbReference type="SUPFAM" id="SSF52833">
    <property type="entry name" value="Thioredoxin-like"/>
    <property type="match status" value="1"/>
</dbReference>
<dbReference type="CDD" id="cd03181">
    <property type="entry name" value="GST_C_EF1Bgamma_like"/>
    <property type="match status" value="1"/>
</dbReference>
<name>A0AAU9IZL5_9CILI</name>
<dbReference type="InterPro" id="IPR001662">
    <property type="entry name" value="EF1B_G_C"/>
</dbReference>
<dbReference type="SUPFAM" id="SSF47616">
    <property type="entry name" value="GST C-terminal domain-like"/>
    <property type="match status" value="1"/>
</dbReference>
<evidence type="ECO:0000256" key="1">
    <source>
        <dbReference type="ARBA" id="ARBA00022768"/>
    </source>
</evidence>
<dbReference type="Proteomes" id="UP001162131">
    <property type="component" value="Unassembled WGS sequence"/>
</dbReference>
<protein>
    <recommendedName>
        <fullName evidence="10">Elongation factor 1-gamma</fullName>
    </recommendedName>
</protein>
<keyword evidence="1 3" id="KW-0251">Elongation factor</keyword>
<feature type="domain" description="GST C-terminal" evidence="7">
    <location>
        <begin position="139"/>
        <end position="265"/>
    </location>
</feature>
<dbReference type="PANTHER" id="PTHR43986:SF1">
    <property type="entry name" value="ELONGATION FACTOR 1-GAMMA"/>
    <property type="match status" value="1"/>
</dbReference>
<gene>
    <name evidence="8" type="ORF">BSTOLATCC_MIC21968</name>
</gene>
<dbReference type="InterPro" id="IPR036249">
    <property type="entry name" value="Thioredoxin-like_sf"/>
</dbReference>
<accession>A0AAU9IZL5</accession>
<dbReference type="Gene3D" id="1.20.1050.10">
    <property type="match status" value="1"/>
</dbReference>